<dbReference type="GO" id="GO:0005829">
    <property type="term" value="C:cytosol"/>
    <property type="evidence" value="ECO:0007669"/>
    <property type="project" value="TreeGrafter"/>
</dbReference>
<dbReference type="SMART" id="SM00411">
    <property type="entry name" value="BHL"/>
    <property type="match status" value="1"/>
</dbReference>
<accession>A0A521EKS8</accession>
<dbReference type="InterPro" id="IPR010992">
    <property type="entry name" value="IHF-like_DNA-bd_dom_sf"/>
</dbReference>
<proteinExistence type="inferred from homology"/>
<evidence type="ECO:0000313" key="4">
    <source>
        <dbReference type="EMBL" id="SMO83740.1"/>
    </source>
</evidence>
<evidence type="ECO:0000256" key="2">
    <source>
        <dbReference type="ARBA" id="ARBA00023125"/>
    </source>
</evidence>
<dbReference type="GO" id="GO:0003677">
    <property type="term" value="F:DNA binding"/>
    <property type="evidence" value="ECO:0007669"/>
    <property type="project" value="UniProtKB-KW"/>
</dbReference>
<keyword evidence="2 4" id="KW-0238">DNA-binding</keyword>
<name>A0A521EKS8_9BACT</name>
<evidence type="ECO:0000313" key="5">
    <source>
        <dbReference type="Proteomes" id="UP000317315"/>
    </source>
</evidence>
<evidence type="ECO:0000256" key="1">
    <source>
        <dbReference type="ARBA" id="ARBA00010529"/>
    </source>
</evidence>
<dbReference type="InterPro" id="IPR000119">
    <property type="entry name" value="Hist_DNA-bd"/>
</dbReference>
<keyword evidence="5" id="KW-1185">Reference proteome</keyword>
<evidence type="ECO:0000256" key="3">
    <source>
        <dbReference type="RuleBase" id="RU003939"/>
    </source>
</evidence>
<organism evidence="4 5">
    <name type="scientific">Balnearium lithotrophicum</name>
    <dbReference type="NCBI Taxonomy" id="223788"/>
    <lineage>
        <taxon>Bacteria</taxon>
        <taxon>Pseudomonadati</taxon>
        <taxon>Aquificota</taxon>
        <taxon>Aquificia</taxon>
        <taxon>Desulfurobacteriales</taxon>
        <taxon>Desulfurobacteriaceae</taxon>
        <taxon>Balnearium</taxon>
    </lineage>
</organism>
<comment type="similarity">
    <text evidence="1 3">Belongs to the bacterial histone-like protein family.</text>
</comment>
<sequence>MTKGELLKELRERAGKRVKKESWVRREVVEAVFEELLKLIVEKVKAGEEIKIKEFGKFYAVERKPRDMVDPKTGKRIGTIGRRKVFVFKPSKKIKVLEEE</sequence>
<dbReference type="PANTHER" id="PTHR33175">
    <property type="entry name" value="DNA-BINDING PROTEIN HU"/>
    <property type="match status" value="1"/>
</dbReference>
<dbReference type="GO" id="GO:0030527">
    <property type="term" value="F:structural constituent of chromatin"/>
    <property type="evidence" value="ECO:0007669"/>
    <property type="project" value="InterPro"/>
</dbReference>
<dbReference type="SUPFAM" id="SSF47729">
    <property type="entry name" value="IHF-like DNA-binding proteins"/>
    <property type="match status" value="1"/>
</dbReference>
<dbReference type="AlphaFoldDB" id="A0A521EKS8"/>
<dbReference type="PANTHER" id="PTHR33175:SF2">
    <property type="entry name" value="INTEGRATION HOST FACTOR SUBUNIT ALPHA"/>
    <property type="match status" value="1"/>
</dbReference>
<dbReference type="Gene3D" id="4.10.520.10">
    <property type="entry name" value="IHF-like DNA-binding proteins"/>
    <property type="match status" value="1"/>
</dbReference>
<dbReference type="Proteomes" id="UP000317315">
    <property type="component" value="Unassembled WGS sequence"/>
</dbReference>
<dbReference type="OrthoDB" id="9799835at2"/>
<reference evidence="4 5" key="1">
    <citation type="submission" date="2017-05" db="EMBL/GenBank/DDBJ databases">
        <authorList>
            <person name="Varghese N."/>
            <person name="Submissions S."/>
        </authorList>
    </citation>
    <scope>NUCLEOTIDE SEQUENCE [LARGE SCALE GENOMIC DNA]</scope>
    <source>
        <strain evidence="4 5">DSM 16304</strain>
    </source>
</reference>
<dbReference type="EMBL" id="FXTM01000042">
    <property type="protein sequence ID" value="SMO83740.1"/>
    <property type="molecule type" value="Genomic_DNA"/>
</dbReference>
<protein>
    <submittedName>
        <fullName evidence="4">DNA-binding protein HU-beta</fullName>
    </submittedName>
</protein>
<gene>
    <name evidence="4" type="ORF">SAMN06269117_1425</name>
</gene>
<dbReference type="Pfam" id="PF00216">
    <property type="entry name" value="Bac_DNA_binding"/>
    <property type="match status" value="1"/>
</dbReference>